<feature type="transmembrane region" description="Helical" evidence="5">
    <location>
        <begin position="79"/>
        <end position="98"/>
    </location>
</feature>
<feature type="transmembrane region" description="Helical" evidence="5">
    <location>
        <begin position="176"/>
        <end position="194"/>
    </location>
</feature>
<feature type="transmembrane region" description="Helical" evidence="5">
    <location>
        <begin position="247"/>
        <end position="266"/>
    </location>
</feature>
<evidence type="ECO:0000256" key="3">
    <source>
        <dbReference type="ARBA" id="ARBA00022989"/>
    </source>
</evidence>
<proteinExistence type="predicted"/>
<comment type="caution">
    <text evidence="7">The sequence shown here is derived from an EMBL/GenBank/DDBJ whole genome shotgun (WGS) entry which is preliminary data.</text>
</comment>
<evidence type="ECO:0000256" key="1">
    <source>
        <dbReference type="ARBA" id="ARBA00004141"/>
    </source>
</evidence>
<dbReference type="AlphaFoldDB" id="A0A7W6BDG6"/>
<reference evidence="7 8" key="1">
    <citation type="submission" date="2020-08" db="EMBL/GenBank/DDBJ databases">
        <title>Genomic Encyclopedia of Type Strains, Phase IV (KMG-IV): sequencing the most valuable type-strain genomes for metagenomic binning, comparative biology and taxonomic classification.</title>
        <authorList>
            <person name="Goeker M."/>
        </authorList>
    </citation>
    <scope>NUCLEOTIDE SEQUENCE [LARGE SCALE GENOMIC DNA]</scope>
    <source>
        <strain evidence="7 8">DSM 26189</strain>
    </source>
</reference>
<keyword evidence="3 5" id="KW-1133">Transmembrane helix</keyword>
<keyword evidence="4 5" id="KW-0472">Membrane</keyword>
<dbReference type="PANTHER" id="PTHR37422">
    <property type="entry name" value="TEICHURONIC ACID BIOSYNTHESIS PROTEIN TUAE"/>
    <property type="match status" value="1"/>
</dbReference>
<feature type="domain" description="O-antigen ligase-related" evidence="6">
    <location>
        <begin position="208"/>
        <end position="350"/>
    </location>
</feature>
<keyword evidence="8" id="KW-1185">Reference proteome</keyword>
<dbReference type="PANTHER" id="PTHR37422:SF21">
    <property type="entry name" value="EXOQ-LIKE PROTEIN"/>
    <property type="match status" value="1"/>
</dbReference>
<feature type="transmembrane region" description="Helical" evidence="5">
    <location>
        <begin position="18"/>
        <end position="38"/>
    </location>
</feature>
<dbReference type="GO" id="GO:0016020">
    <property type="term" value="C:membrane"/>
    <property type="evidence" value="ECO:0007669"/>
    <property type="project" value="UniProtKB-SubCell"/>
</dbReference>
<accession>A0A7W6BDG6</accession>
<organism evidence="7 8">
    <name type="scientific">Sphingobium jiangsuense</name>
    <dbReference type="NCBI Taxonomy" id="870476"/>
    <lineage>
        <taxon>Bacteria</taxon>
        <taxon>Pseudomonadati</taxon>
        <taxon>Pseudomonadota</taxon>
        <taxon>Alphaproteobacteria</taxon>
        <taxon>Sphingomonadales</taxon>
        <taxon>Sphingomonadaceae</taxon>
        <taxon>Sphingobium</taxon>
    </lineage>
</organism>
<evidence type="ECO:0000256" key="5">
    <source>
        <dbReference type="SAM" id="Phobius"/>
    </source>
</evidence>
<evidence type="ECO:0000256" key="2">
    <source>
        <dbReference type="ARBA" id="ARBA00022692"/>
    </source>
</evidence>
<gene>
    <name evidence="7" type="ORF">GGR43_000542</name>
</gene>
<feature type="transmembrane region" description="Helical" evidence="5">
    <location>
        <begin position="337"/>
        <end position="359"/>
    </location>
</feature>
<feature type="transmembrane region" description="Helical" evidence="5">
    <location>
        <begin position="50"/>
        <end position="67"/>
    </location>
</feature>
<comment type="subcellular location">
    <subcellularLocation>
        <location evidence="1">Membrane</location>
        <topology evidence="1">Multi-pass membrane protein</topology>
    </subcellularLocation>
</comment>
<sequence length="433" mass="48047">MSSPEGEKRKIGAPVNQGLMQAGFFLLVLLSLLSPFMILSDLPGMGESSPIRQISYLVVFILLLVAVRPDADLSRLQPVQWPILAALAWCWLSLVWAIDKGSAIRHLILTTIVLWSIFLCVAHLKLDQLLLLVRAALLLLVALNYLVLLVDPGFAIHSTNDMIELRLAGDWRGMMMHKNYAGALMAMAVLFFTFHARGMWPALRIGAIAAAGFFLLHSTSKTSVGMVVTAILVGLLMRHYRFRYRPLMVCLLTSLGIGVVVLNFIYHNPLKQQWSKPDMFTGRTLIWDMMVRYWQDHPWLGSGFGSFWNIGDNSPVYKYGKGWVTTIGTGHNGYLDLLVQTGIIGAVLVIGACMVWPLVRLLLGKSNSGERAALLTAVMVFCIGHNFTESSIFDRDAIINMFLMLTVALILKGEGQPSRRVSGFSFHRSVAAT</sequence>
<name>A0A7W6BDG6_9SPHN</name>
<evidence type="ECO:0000313" key="8">
    <source>
        <dbReference type="Proteomes" id="UP000571950"/>
    </source>
</evidence>
<dbReference type="Proteomes" id="UP000571950">
    <property type="component" value="Unassembled WGS sequence"/>
</dbReference>
<evidence type="ECO:0000313" key="7">
    <source>
        <dbReference type="EMBL" id="MBB3924841.1"/>
    </source>
</evidence>
<protein>
    <submittedName>
        <fullName evidence="7">O-antigen ligase</fullName>
    </submittedName>
</protein>
<evidence type="ECO:0000259" key="6">
    <source>
        <dbReference type="Pfam" id="PF04932"/>
    </source>
</evidence>
<feature type="transmembrane region" description="Helical" evidence="5">
    <location>
        <begin position="131"/>
        <end position="156"/>
    </location>
</feature>
<dbReference type="EMBL" id="JACIDT010000002">
    <property type="protein sequence ID" value="MBB3924841.1"/>
    <property type="molecule type" value="Genomic_DNA"/>
</dbReference>
<feature type="transmembrane region" description="Helical" evidence="5">
    <location>
        <begin position="104"/>
        <end position="124"/>
    </location>
</feature>
<dbReference type="GO" id="GO:0016874">
    <property type="term" value="F:ligase activity"/>
    <property type="evidence" value="ECO:0007669"/>
    <property type="project" value="UniProtKB-KW"/>
</dbReference>
<feature type="transmembrane region" description="Helical" evidence="5">
    <location>
        <begin position="223"/>
        <end position="240"/>
    </location>
</feature>
<keyword evidence="7" id="KW-0436">Ligase</keyword>
<dbReference type="InterPro" id="IPR051533">
    <property type="entry name" value="WaaL-like"/>
</dbReference>
<dbReference type="RefSeq" id="WP_188070420.1">
    <property type="nucleotide sequence ID" value="NZ_BSPS01000120.1"/>
</dbReference>
<evidence type="ECO:0000256" key="4">
    <source>
        <dbReference type="ARBA" id="ARBA00023136"/>
    </source>
</evidence>
<keyword evidence="2 5" id="KW-0812">Transmembrane</keyword>
<dbReference type="Pfam" id="PF04932">
    <property type="entry name" value="Wzy_C"/>
    <property type="match status" value="1"/>
</dbReference>
<dbReference type="InterPro" id="IPR007016">
    <property type="entry name" value="O-antigen_ligase-rel_domated"/>
</dbReference>